<protein>
    <recommendedName>
        <fullName evidence="4">Phytanoyl-CoA dioxygenase family protein</fullName>
    </recommendedName>
</protein>
<evidence type="ECO:0000313" key="2">
    <source>
        <dbReference type="EMBL" id="ASU82239.1"/>
    </source>
</evidence>
<evidence type="ECO:0000256" key="1">
    <source>
        <dbReference type="SAM" id="MobiDB-lite"/>
    </source>
</evidence>
<feature type="region of interest" description="Disordered" evidence="1">
    <location>
        <begin position="1"/>
        <end position="48"/>
    </location>
</feature>
<dbReference type="Gene3D" id="2.60.120.620">
    <property type="entry name" value="q2cbj1_9rhob like domain"/>
    <property type="match status" value="1"/>
</dbReference>
<dbReference type="Proteomes" id="UP000215005">
    <property type="component" value="Chromosome"/>
</dbReference>
<evidence type="ECO:0000313" key="3">
    <source>
        <dbReference type="Proteomes" id="UP000215005"/>
    </source>
</evidence>
<dbReference type="PANTHER" id="PTHR20883:SF49">
    <property type="entry name" value="PHYTANOYL-COA DIOXYGENASE"/>
    <property type="match status" value="1"/>
</dbReference>
<dbReference type="InterPro" id="IPR008775">
    <property type="entry name" value="Phytyl_CoA_dOase-like"/>
</dbReference>
<name>A0A223S2J4_9ACTN</name>
<dbReference type="Pfam" id="PF05721">
    <property type="entry name" value="PhyH"/>
    <property type="match status" value="1"/>
</dbReference>
<accession>A0A223S2J4</accession>
<gene>
    <name evidence="2" type="ORF">CDO52_05065</name>
</gene>
<evidence type="ECO:0008006" key="4">
    <source>
        <dbReference type="Google" id="ProtNLM"/>
    </source>
</evidence>
<feature type="compositionally biased region" description="Basic and acidic residues" evidence="1">
    <location>
        <begin position="38"/>
        <end position="48"/>
    </location>
</feature>
<sequence length="293" mass="32146">MGEKPRPRPQGVYGGADHPFRTRDTKVTANRSALPAHPTDRGRHPRGETVVRVERHPSTALLESDITEYREEGVVCVPRLLSGESLIHAREAAWEAYRYEAEPWWDERGMTVLQGAGDWHSDRTLRDLVLGPLGEAAAALVGGRVRLFTGGFLFLEPHRDTPTVRHSDAPYDPYDATETITAWIALSDIPEERGCLSCLPRSHRDRGLVPILRGPSVTLPLAAGDGVFHNGRTVRWAGGNTTEEPRIVVFARYMAADAIYNGRPDAITDPLGLTVGHPLGGAHFPLITGALHD</sequence>
<dbReference type="EMBL" id="CP022753">
    <property type="protein sequence ID" value="ASU82239.1"/>
    <property type="molecule type" value="Genomic_DNA"/>
</dbReference>
<dbReference type="KEGG" id="ngv:CDO52_05065"/>
<dbReference type="PANTHER" id="PTHR20883">
    <property type="entry name" value="PHYTANOYL-COA DIOXYGENASE DOMAIN CONTAINING 1"/>
    <property type="match status" value="1"/>
</dbReference>
<dbReference type="GO" id="GO:0005506">
    <property type="term" value="F:iron ion binding"/>
    <property type="evidence" value="ECO:0007669"/>
    <property type="project" value="UniProtKB-ARBA"/>
</dbReference>
<dbReference type="SUPFAM" id="SSF51197">
    <property type="entry name" value="Clavaminate synthase-like"/>
    <property type="match status" value="1"/>
</dbReference>
<dbReference type="AlphaFoldDB" id="A0A223S2J4"/>
<organism evidence="2 3">
    <name type="scientific">Nocardiopsis gilva YIM 90087</name>
    <dbReference type="NCBI Taxonomy" id="1235441"/>
    <lineage>
        <taxon>Bacteria</taxon>
        <taxon>Bacillati</taxon>
        <taxon>Actinomycetota</taxon>
        <taxon>Actinomycetes</taxon>
        <taxon>Streptosporangiales</taxon>
        <taxon>Nocardiopsidaceae</taxon>
        <taxon>Nocardiopsis</taxon>
    </lineage>
</organism>
<dbReference type="GO" id="GO:0016706">
    <property type="term" value="F:2-oxoglutarate-dependent dioxygenase activity"/>
    <property type="evidence" value="ECO:0007669"/>
    <property type="project" value="UniProtKB-ARBA"/>
</dbReference>
<keyword evidence="3" id="KW-1185">Reference proteome</keyword>
<reference evidence="2 3" key="1">
    <citation type="submission" date="2017-08" db="EMBL/GenBank/DDBJ databases">
        <title>The complete genome sequence of Nocardiopsis gilva YIM 90087.</title>
        <authorList>
            <person name="Yin M."/>
            <person name="Tang S."/>
        </authorList>
    </citation>
    <scope>NUCLEOTIDE SEQUENCE [LARGE SCALE GENOMIC DNA]</scope>
    <source>
        <strain evidence="2 3">YIM 90087</strain>
    </source>
</reference>
<proteinExistence type="predicted"/>